<dbReference type="Gene3D" id="3.40.50.10150">
    <property type="entry name" value="B12-dependent dehydatase associated subunit"/>
    <property type="match status" value="1"/>
</dbReference>
<dbReference type="Proteomes" id="UP000052013">
    <property type="component" value="Unassembled WGS sequence"/>
</dbReference>
<accession>A0A0R1RZY6</accession>
<dbReference type="InterPro" id="IPR025541">
    <property type="entry name" value="Ppandiol/glycerol_DHydtase_msu"/>
</dbReference>
<dbReference type="AlphaFoldDB" id="A0A0R1RZY6"/>
<evidence type="ECO:0000256" key="1">
    <source>
        <dbReference type="SAM" id="MobiDB-lite"/>
    </source>
</evidence>
<evidence type="ECO:0000313" key="3">
    <source>
        <dbReference type="Proteomes" id="UP000052013"/>
    </source>
</evidence>
<dbReference type="PIRSF" id="PIRSF018506">
    <property type="entry name" value="Prpndl_dhdrts_md"/>
    <property type="match status" value="1"/>
</dbReference>
<dbReference type="SUPFAM" id="SSF52968">
    <property type="entry name" value="B12-dependent dehydatase associated subunit"/>
    <property type="match status" value="1"/>
</dbReference>
<dbReference type="RefSeq" id="WP_147008574.1">
    <property type="nucleotide sequence ID" value="NZ_AZEY01000108.1"/>
</dbReference>
<name>A0A0R1RZY6_9LACO</name>
<reference evidence="2 3" key="1">
    <citation type="journal article" date="2015" name="Genome Announc.">
        <title>Expanding the biotechnology potential of lactobacilli through comparative genomics of 213 strains and associated genera.</title>
        <authorList>
            <person name="Sun Z."/>
            <person name="Harris H.M."/>
            <person name="McCann A."/>
            <person name="Guo C."/>
            <person name="Argimon S."/>
            <person name="Zhang W."/>
            <person name="Yang X."/>
            <person name="Jeffery I.B."/>
            <person name="Cooney J.C."/>
            <person name="Kagawa T.F."/>
            <person name="Liu W."/>
            <person name="Song Y."/>
            <person name="Salvetti E."/>
            <person name="Wrobel A."/>
            <person name="Rasinkangas P."/>
            <person name="Parkhill J."/>
            <person name="Rea M.C."/>
            <person name="O'Sullivan O."/>
            <person name="Ritari J."/>
            <person name="Douillard F.P."/>
            <person name="Paul Ross R."/>
            <person name="Yang R."/>
            <person name="Briner A.E."/>
            <person name="Felis G.E."/>
            <person name="de Vos W.M."/>
            <person name="Barrangou R."/>
            <person name="Klaenhammer T.R."/>
            <person name="Caufield P.W."/>
            <person name="Cui Y."/>
            <person name="Zhang H."/>
            <person name="O'Toole P.W."/>
        </authorList>
    </citation>
    <scope>NUCLEOTIDE SEQUENCE [LARGE SCALE GENOMIC DNA]</scope>
    <source>
        <strain evidence="2 3">DSM 14421</strain>
    </source>
</reference>
<proteinExistence type="predicted"/>
<gene>
    <name evidence="2" type="ORF">FC85_GL001968</name>
</gene>
<dbReference type="NCBIfam" id="NF011616">
    <property type="entry name" value="PRK15042.1"/>
    <property type="match status" value="1"/>
</dbReference>
<dbReference type="PATRIC" id="fig|1423739.3.peg.2052"/>
<organism evidence="2 3">
    <name type="scientific">Lentilactobacillus diolivorans DSM 14421</name>
    <dbReference type="NCBI Taxonomy" id="1423739"/>
    <lineage>
        <taxon>Bacteria</taxon>
        <taxon>Bacillati</taxon>
        <taxon>Bacillota</taxon>
        <taxon>Bacilli</taxon>
        <taxon>Lactobacillales</taxon>
        <taxon>Lactobacillaceae</taxon>
        <taxon>Lentilactobacillus</taxon>
    </lineage>
</organism>
<feature type="compositionally biased region" description="Low complexity" evidence="1">
    <location>
        <begin position="60"/>
        <end position="77"/>
    </location>
</feature>
<dbReference type="InterPro" id="IPR010254">
    <property type="entry name" value="B12-dep_deHydtase_bsu"/>
</dbReference>
<sequence>MSQEIDETLLRNIIKNVIGEMKDTDTPISFGKKDSSANHESNQLALHGDSWFKSGDDPVSNSSSATATASAPSQSTSGNGDIKSLDWFKHVGVAKPGLSKDEVVIGVAPAFAEVLTKTMTKIPHKDVLRQIIAGIEEEGLKARVVKVYRTSDVSFIADEVDKLSGSGIAVAVQSKGTAIIHQKDQEPLNNLELFPQAPVIDLPTYRAIGKNAAQYAKGLSPDPVPTVNDQMARVQYTALSSLMHIAETKRVVVGKPAEEIQVTFN</sequence>
<dbReference type="Pfam" id="PF02288">
    <property type="entry name" value="Dehydratase_MU"/>
    <property type="match status" value="1"/>
</dbReference>
<protein>
    <submittedName>
        <fullName evidence="2">Glycerol dehydratase medium subunit gldd</fullName>
    </submittedName>
</protein>
<evidence type="ECO:0000313" key="2">
    <source>
        <dbReference type="EMBL" id="KRL62460.1"/>
    </source>
</evidence>
<dbReference type="EMBL" id="AZEY01000108">
    <property type="protein sequence ID" value="KRL62460.1"/>
    <property type="molecule type" value="Genomic_DNA"/>
</dbReference>
<comment type="caution">
    <text evidence="2">The sequence shown here is derived from an EMBL/GenBank/DDBJ whole genome shotgun (WGS) entry which is preliminary data.</text>
</comment>
<feature type="region of interest" description="Disordered" evidence="1">
    <location>
        <begin position="55"/>
        <end position="78"/>
    </location>
</feature>
<dbReference type="InterPro" id="IPR003208">
    <property type="entry name" value="Dehydtase/Dehydtase_re"/>
</dbReference>
<dbReference type="STRING" id="1423739.FC85_GL001968"/>